<dbReference type="SUPFAM" id="SSF56935">
    <property type="entry name" value="Porins"/>
    <property type="match status" value="1"/>
</dbReference>
<gene>
    <name evidence="19" type="ORF">OIK44_15485</name>
</gene>
<keyword evidence="8" id="KW-0408">Iron</keyword>
<keyword evidence="5" id="KW-0410">Iron transport</keyword>
<evidence type="ECO:0000256" key="13">
    <source>
        <dbReference type="ARBA" id="ARBA00023237"/>
    </source>
</evidence>
<evidence type="ECO:0000256" key="6">
    <source>
        <dbReference type="ARBA" id="ARBA00022692"/>
    </source>
</evidence>
<accession>A0ABT5K3J8</accession>
<reference evidence="19 20" key="1">
    <citation type="submission" date="2022-10" db="EMBL/GenBank/DDBJ databases">
        <title>Janthinobacterium sp. hw3 Genome sequencing.</title>
        <authorList>
            <person name="Park S."/>
        </authorList>
    </citation>
    <scope>NUCLEOTIDE SEQUENCE [LARGE SCALE GENOMIC DNA]</scope>
    <source>
        <strain evidence="20">hw3</strain>
    </source>
</reference>
<dbReference type="InterPro" id="IPR012910">
    <property type="entry name" value="Plug_dom"/>
</dbReference>
<dbReference type="PANTHER" id="PTHR32552">
    <property type="entry name" value="FERRICHROME IRON RECEPTOR-RELATED"/>
    <property type="match status" value="1"/>
</dbReference>
<evidence type="ECO:0000259" key="17">
    <source>
        <dbReference type="Pfam" id="PF00593"/>
    </source>
</evidence>
<keyword evidence="3 14" id="KW-0813">Transport</keyword>
<dbReference type="PANTHER" id="PTHR32552:SF68">
    <property type="entry name" value="FERRICHROME OUTER MEMBRANE TRANSPORTER_PHAGE RECEPTOR"/>
    <property type="match status" value="1"/>
</dbReference>
<evidence type="ECO:0000256" key="14">
    <source>
        <dbReference type="PROSITE-ProRule" id="PRU01360"/>
    </source>
</evidence>
<evidence type="ECO:0000256" key="5">
    <source>
        <dbReference type="ARBA" id="ARBA00022496"/>
    </source>
</evidence>
<dbReference type="InterPro" id="IPR039426">
    <property type="entry name" value="TonB-dep_rcpt-like"/>
</dbReference>
<organism evidence="19 20">
    <name type="scientific">Janthinobacterium fluminis</name>
    <dbReference type="NCBI Taxonomy" id="2987524"/>
    <lineage>
        <taxon>Bacteria</taxon>
        <taxon>Pseudomonadati</taxon>
        <taxon>Pseudomonadota</taxon>
        <taxon>Betaproteobacteria</taxon>
        <taxon>Burkholderiales</taxon>
        <taxon>Oxalobacteraceae</taxon>
        <taxon>Janthinobacterium</taxon>
    </lineage>
</organism>
<dbReference type="Proteomes" id="UP001221208">
    <property type="component" value="Unassembled WGS sequence"/>
</dbReference>
<keyword evidence="6 14" id="KW-0812">Transmembrane</keyword>
<evidence type="ECO:0000256" key="2">
    <source>
        <dbReference type="ARBA" id="ARBA00009810"/>
    </source>
</evidence>
<evidence type="ECO:0000256" key="16">
    <source>
        <dbReference type="SAM" id="SignalP"/>
    </source>
</evidence>
<evidence type="ECO:0000256" key="15">
    <source>
        <dbReference type="RuleBase" id="RU003357"/>
    </source>
</evidence>
<dbReference type="Pfam" id="PF00593">
    <property type="entry name" value="TonB_dep_Rec_b-barrel"/>
    <property type="match status" value="1"/>
</dbReference>
<evidence type="ECO:0000256" key="4">
    <source>
        <dbReference type="ARBA" id="ARBA00022452"/>
    </source>
</evidence>
<feature type="domain" description="TonB-dependent receptor-like beta-barrel" evidence="17">
    <location>
        <begin position="253"/>
        <end position="686"/>
    </location>
</feature>
<evidence type="ECO:0000313" key="19">
    <source>
        <dbReference type="EMBL" id="MDC8758983.1"/>
    </source>
</evidence>
<sequence>MQANSMLFQRRPLVLALVQAGALMLGGPALAQSLGERTLPAVTVEAGSEQDSATAPVRGFVARRAASATKTDTPLLETPQAISVVTRDRIEAQGAQTLSQVLNYTAGVVSSYFDSRGESLSSRGGNPSQMLDGLQGNFGSYNAARLDPFMLERVEYLRGPASVLYGQGGIGGVLNAVSKRPLRENQRELQLQLGSHQRKQVALDLNQVLDAHWSARVVAIGRDSGSQVAHVADGRQLLAPALTWAPDADTALTLQARQQKDESGSLIGFFPWQGTLLPSRHGQIPTHTFIGEPGWDAYITRQRSLGYLFSHRFSDQLSLRQALRKSSSEVDYRTAYTSFASVPASGRPARPVFNADQRTLNRDLRQQLNRLDTLLVDTQLEAALASGPLRHTLLLGVDSQRARIRQRSGAGVAAPIDVYAPVYGNFTPPAALQARPGSELRQLGLYAQDQIKYGSRWVTVLGLRRDSAQNDVEGDPAARTDDRASSARAGLLYLADGGWSPYASYTESFQPLGGVDVYNKAFLPQRGRQWEGGLKWQPAGAAFSASAALYELRERNRKTADPANPMNSLQLGEVRVRGVELEGAGSVGGAWDWSAAYAYTDARAANGGGGRGKRLSGTPAHNASAWLAHHFALDGGSRFTAGAGVRLIGASYDGTDTLRTPGTALFDAMLAYDSGAWRFALNASNLTDRAQITTCLARGDCFYGQRRTLLASARYLW</sequence>
<dbReference type="InterPro" id="IPR000531">
    <property type="entry name" value="Beta-barrel_TonB"/>
</dbReference>
<dbReference type="InterPro" id="IPR010105">
    <property type="entry name" value="TonB_sidphr_rcpt"/>
</dbReference>
<evidence type="ECO:0000256" key="7">
    <source>
        <dbReference type="ARBA" id="ARBA00022729"/>
    </source>
</evidence>
<name>A0ABT5K3J8_9BURK</name>
<evidence type="ECO:0000256" key="10">
    <source>
        <dbReference type="ARBA" id="ARBA00023077"/>
    </source>
</evidence>
<keyword evidence="10 15" id="KW-0798">TonB box</keyword>
<comment type="subcellular location">
    <subcellularLocation>
        <location evidence="1 14">Cell outer membrane</location>
        <topology evidence="1 14">Multi-pass membrane protein</topology>
    </subcellularLocation>
</comment>
<evidence type="ECO:0000313" key="20">
    <source>
        <dbReference type="Proteomes" id="UP001221208"/>
    </source>
</evidence>
<evidence type="ECO:0000256" key="8">
    <source>
        <dbReference type="ARBA" id="ARBA00023004"/>
    </source>
</evidence>
<dbReference type="CDD" id="cd01347">
    <property type="entry name" value="ligand_gated_channel"/>
    <property type="match status" value="1"/>
</dbReference>
<evidence type="ECO:0000256" key="11">
    <source>
        <dbReference type="ARBA" id="ARBA00023136"/>
    </source>
</evidence>
<keyword evidence="7 16" id="KW-0732">Signal</keyword>
<feature type="signal peptide" evidence="16">
    <location>
        <begin position="1"/>
        <end position="31"/>
    </location>
</feature>
<feature type="domain" description="TonB-dependent receptor plug" evidence="18">
    <location>
        <begin position="75"/>
        <end position="173"/>
    </location>
</feature>
<keyword evidence="20" id="KW-1185">Reference proteome</keyword>
<comment type="caution">
    <text evidence="19">The sequence shown here is derived from an EMBL/GenBank/DDBJ whole genome shotgun (WGS) entry which is preliminary data.</text>
</comment>
<dbReference type="NCBIfam" id="TIGR01783">
    <property type="entry name" value="TonB-siderophor"/>
    <property type="match status" value="1"/>
</dbReference>
<keyword evidence="11 14" id="KW-0472">Membrane</keyword>
<dbReference type="InterPro" id="IPR036942">
    <property type="entry name" value="Beta-barrel_TonB_sf"/>
</dbReference>
<dbReference type="Gene3D" id="2.40.170.20">
    <property type="entry name" value="TonB-dependent receptor, beta-barrel domain"/>
    <property type="match status" value="1"/>
</dbReference>
<proteinExistence type="inferred from homology"/>
<evidence type="ECO:0000256" key="9">
    <source>
        <dbReference type="ARBA" id="ARBA00023065"/>
    </source>
</evidence>
<comment type="similarity">
    <text evidence="2 14 15">Belongs to the TonB-dependent receptor family.</text>
</comment>
<evidence type="ECO:0000259" key="18">
    <source>
        <dbReference type="Pfam" id="PF07715"/>
    </source>
</evidence>
<evidence type="ECO:0000256" key="12">
    <source>
        <dbReference type="ARBA" id="ARBA00023170"/>
    </source>
</evidence>
<keyword evidence="9" id="KW-0406">Ion transport</keyword>
<keyword evidence="12 19" id="KW-0675">Receptor</keyword>
<protein>
    <submittedName>
        <fullName evidence="19">TonB-dependent siderophore receptor</fullName>
    </submittedName>
</protein>
<feature type="chain" id="PRO_5046941152" evidence="16">
    <location>
        <begin position="32"/>
        <end position="717"/>
    </location>
</feature>
<evidence type="ECO:0000256" key="1">
    <source>
        <dbReference type="ARBA" id="ARBA00004571"/>
    </source>
</evidence>
<keyword evidence="13 14" id="KW-0998">Cell outer membrane</keyword>
<dbReference type="Gene3D" id="2.170.130.10">
    <property type="entry name" value="TonB-dependent receptor, plug domain"/>
    <property type="match status" value="1"/>
</dbReference>
<dbReference type="InterPro" id="IPR037066">
    <property type="entry name" value="Plug_dom_sf"/>
</dbReference>
<keyword evidence="4 14" id="KW-1134">Transmembrane beta strand</keyword>
<dbReference type="Pfam" id="PF07715">
    <property type="entry name" value="Plug"/>
    <property type="match status" value="1"/>
</dbReference>
<dbReference type="EMBL" id="JAQQXR010000005">
    <property type="protein sequence ID" value="MDC8758983.1"/>
    <property type="molecule type" value="Genomic_DNA"/>
</dbReference>
<dbReference type="PROSITE" id="PS52016">
    <property type="entry name" value="TONB_DEPENDENT_REC_3"/>
    <property type="match status" value="1"/>
</dbReference>
<evidence type="ECO:0000256" key="3">
    <source>
        <dbReference type="ARBA" id="ARBA00022448"/>
    </source>
</evidence>